<proteinExistence type="predicted"/>
<feature type="domain" description="Letm1 RBD" evidence="9">
    <location>
        <begin position="160"/>
        <end position="358"/>
    </location>
</feature>
<accession>A0A8B9HKB2</accession>
<evidence type="ECO:0000256" key="8">
    <source>
        <dbReference type="SAM" id="Phobius"/>
    </source>
</evidence>
<name>A0A8B9HKB2_ASTMX</name>
<protein>
    <submittedName>
        <fullName evidence="10">LETM1 domain containing 1</fullName>
    </submittedName>
</protein>
<dbReference type="PANTHER" id="PTHR14009">
    <property type="entry name" value="LEUCINE ZIPPER-EF-HAND CONTAINING TRANSMEMBRANE PROTEIN"/>
    <property type="match status" value="1"/>
</dbReference>
<keyword evidence="4 8" id="KW-1133">Transmembrane helix</keyword>
<dbReference type="GO" id="GO:0030003">
    <property type="term" value="P:intracellular monoatomic cation homeostasis"/>
    <property type="evidence" value="ECO:0007669"/>
    <property type="project" value="TreeGrafter"/>
</dbReference>
<keyword evidence="2 8" id="KW-0812">Transmembrane</keyword>
<evidence type="ECO:0000256" key="7">
    <source>
        <dbReference type="PROSITE-ProRule" id="PRU01094"/>
    </source>
</evidence>
<dbReference type="Pfam" id="PF07766">
    <property type="entry name" value="LETM1_RBD"/>
    <property type="match status" value="1"/>
</dbReference>
<dbReference type="PROSITE" id="PS51758">
    <property type="entry name" value="LETM1_RBD"/>
    <property type="match status" value="1"/>
</dbReference>
<evidence type="ECO:0000256" key="6">
    <source>
        <dbReference type="ARBA" id="ARBA00023136"/>
    </source>
</evidence>
<evidence type="ECO:0000313" key="11">
    <source>
        <dbReference type="Proteomes" id="UP000694621"/>
    </source>
</evidence>
<sequence length="358" mass="42216">MALPCMTVCSRASVAVLCGIRAPAGFYTRTPAAAHIRLCLVRQYSPSQARHGIGRNIVSKLKWANEKYERFLQRRFPRFYVLYHTFMKGFRLLFQDAKEIRRIKTRMITNNIDYNKLPYREMEKLRQFRRDMIKAIPLVIISIPPFANYLVFVLMYLFPRQLLIRHFWTPQQLLEFQAVYHKQRAQHHQAVLSGLERTAPSVQDNRLRSHLLNLCSKVQSGAHPVVSDIHAVRPLFAGPPFGIRRMYSDQMRHLCPLLFLTHRLPTFWNSRRLNNHALELMQLDRAIMRLGLHQLNDSELREACYVRGLNVERLNPAQCRDWLTQWLQFSSYLKESETSLYLHSMVLLTVNYLKPPRS</sequence>
<dbReference type="Ensembl" id="ENSAMXT00005015998.1">
    <property type="protein sequence ID" value="ENSAMXP00005014442.1"/>
    <property type="gene ID" value="ENSAMXG00005007686.1"/>
</dbReference>
<organism evidence="10 11">
    <name type="scientific">Astyanax mexicanus</name>
    <name type="common">Blind cave fish</name>
    <name type="synonym">Astyanax fasciatus mexicanus</name>
    <dbReference type="NCBI Taxonomy" id="7994"/>
    <lineage>
        <taxon>Eukaryota</taxon>
        <taxon>Metazoa</taxon>
        <taxon>Chordata</taxon>
        <taxon>Craniata</taxon>
        <taxon>Vertebrata</taxon>
        <taxon>Euteleostomi</taxon>
        <taxon>Actinopterygii</taxon>
        <taxon>Neopterygii</taxon>
        <taxon>Teleostei</taxon>
        <taxon>Ostariophysi</taxon>
        <taxon>Characiformes</taxon>
        <taxon>Characoidei</taxon>
        <taxon>Acestrorhamphidae</taxon>
        <taxon>Acestrorhamphinae</taxon>
        <taxon>Astyanax</taxon>
    </lineage>
</organism>
<evidence type="ECO:0000256" key="5">
    <source>
        <dbReference type="ARBA" id="ARBA00023128"/>
    </source>
</evidence>
<reference evidence="10" key="1">
    <citation type="submission" date="2025-08" db="UniProtKB">
        <authorList>
            <consortium name="Ensembl"/>
        </authorList>
    </citation>
    <scope>IDENTIFICATION</scope>
</reference>
<evidence type="ECO:0000313" key="10">
    <source>
        <dbReference type="Ensembl" id="ENSAMXP00005014442.1"/>
    </source>
</evidence>
<dbReference type="OrthoDB" id="73691at2759"/>
<dbReference type="AlphaFoldDB" id="A0A8B9HKB2"/>
<keyword evidence="3" id="KW-0999">Mitochondrion inner membrane</keyword>
<evidence type="ECO:0000256" key="2">
    <source>
        <dbReference type="ARBA" id="ARBA00022692"/>
    </source>
</evidence>
<dbReference type="GO" id="GO:0005743">
    <property type="term" value="C:mitochondrial inner membrane"/>
    <property type="evidence" value="ECO:0007669"/>
    <property type="project" value="UniProtKB-SubCell"/>
</dbReference>
<dbReference type="Proteomes" id="UP000694621">
    <property type="component" value="Unplaced"/>
</dbReference>
<feature type="transmembrane region" description="Helical" evidence="8">
    <location>
        <begin position="135"/>
        <end position="158"/>
    </location>
</feature>
<dbReference type="GO" id="GO:0043022">
    <property type="term" value="F:ribosome binding"/>
    <property type="evidence" value="ECO:0007669"/>
    <property type="project" value="InterPro"/>
</dbReference>
<dbReference type="InterPro" id="IPR044202">
    <property type="entry name" value="LETM1/MDM38-like"/>
</dbReference>
<evidence type="ECO:0000256" key="4">
    <source>
        <dbReference type="ARBA" id="ARBA00022989"/>
    </source>
</evidence>
<dbReference type="OMA" id="EGGVHNM"/>
<keyword evidence="5 7" id="KW-0496">Mitochondrion</keyword>
<evidence type="ECO:0000256" key="3">
    <source>
        <dbReference type="ARBA" id="ARBA00022792"/>
    </source>
</evidence>
<keyword evidence="6 8" id="KW-0472">Membrane</keyword>
<dbReference type="InterPro" id="IPR033122">
    <property type="entry name" value="LETM1-like_RBD"/>
</dbReference>
<comment type="subcellular location">
    <subcellularLocation>
        <location evidence="1">Mitochondrion inner membrane</location>
        <topology evidence="1">Single-pass membrane protein</topology>
    </subcellularLocation>
</comment>
<evidence type="ECO:0000256" key="1">
    <source>
        <dbReference type="ARBA" id="ARBA00004434"/>
    </source>
</evidence>
<dbReference type="PANTHER" id="PTHR14009:SF13">
    <property type="entry name" value="LETM1 DOMAIN-CONTAINING PROTEIN 1"/>
    <property type="match status" value="1"/>
</dbReference>
<evidence type="ECO:0000259" key="9">
    <source>
        <dbReference type="PROSITE" id="PS51758"/>
    </source>
</evidence>